<proteinExistence type="predicted"/>
<reference evidence="1 2" key="1">
    <citation type="submission" date="2017-07" db="EMBL/GenBank/DDBJ databases">
        <title>Leptospira spp. isolated from tropical soils.</title>
        <authorList>
            <person name="Thibeaux R."/>
            <person name="Iraola G."/>
            <person name="Ferres I."/>
            <person name="Bierque E."/>
            <person name="Girault D."/>
            <person name="Soupe-Gilbert M.-E."/>
            <person name="Picardeau M."/>
            <person name="Goarant C."/>
        </authorList>
    </citation>
    <scope>NUCLEOTIDE SEQUENCE [LARGE SCALE GENOMIC DNA]</scope>
    <source>
        <strain evidence="1 2">MCA1-C-A1</strain>
    </source>
</reference>
<protein>
    <submittedName>
        <fullName evidence="1">Uncharacterized protein</fullName>
    </submittedName>
</protein>
<organism evidence="1 2">
    <name type="scientific">Leptospira hartskeerlii</name>
    <dbReference type="NCBI Taxonomy" id="2023177"/>
    <lineage>
        <taxon>Bacteria</taxon>
        <taxon>Pseudomonadati</taxon>
        <taxon>Spirochaetota</taxon>
        <taxon>Spirochaetia</taxon>
        <taxon>Leptospirales</taxon>
        <taxon>Leptospiraceae</taxon>
        <taxon>Leptospira</taxon>
    </lineage>
</organism>
<dbReference type="Proteomes" id="UP000232196">
    <property type="component" value="Unassembled WGS sequence"/>
</dbReference>
<sequence length="68" mass="8022">MWLKLGDTEVINLDYISSIKKNMAANSIEITYHDFNHVKSLPFGDPEDRDRAYKAILENLSRMRLFFE</sequence>
<keyword evidence="2" id="KW-1185">Reference proteome</keyword>
<dbReference type="EMBL" id="NPDN01000007">
    <property type="protein sequence ID" value="PJZ24645.1"/>
    <property type="molecule type" value="Genomic_DNA"/>
</dbReference>
<evidence type="ECO:0000313" key="2">
    <source>
        <dbReference type="Proteomes" id="UP000232196"/>
    </source>
</evidence>
<dbReference type="AlphaFoldDB" id="A0A2M9XAE6"/>
<gene>
    <name evidence="1" type="ORF">CH357_13710</name>
</gene>
<accession>A0A2M9XAE6</accession>
<evidence type="ECO:0000313" key="1">
    <source>
        <dbReference type="EMBL" id="PJZ24645.1"/>
    </source>
</evidence>
<name>A0A2M9XAE6_9LEPT</name>
<dbReference type="OrthoDB" id="331829at2"/>
<comment type="caution">
    <text evidence="1">The sequence shown here is derived from an EMBL/GenBank/DDBJ whole genome shotgun (WGS) entry which is preliminary data.</text>
</comment>
<dbReference type="RefSeq" id="WP_008589214.1">
    <property type="nucleotide sequence ID" value="NZ_NPDL01000006.1"/>
</dbReference>